<dbReference type="OrthoDB" id="3746677at2"/>
<reference evidence="1 2" key="1">
    <citation type="submission" date="2019-07" db="EMBL/GenBank/DDBJ databases">
        <authorList>
            <person name="Zhao L.H."/>
        </authorList>
    </citation>
    <scope>NUCLEOTIDE SEQUENCE [LARGE SCALE GENOMIC DNA]</scope>
    <source>
        <strain evidence="1 2">Co35</strain>
    </source>
</reference>
<name>A0A554SB18_9ACTN</name>
<sequence>MRRRQRPPQPFAVSYVPIAADGSLDQCLTITNNTEVSVMPTLRFRPHNMYGMELPHVTTRGVNGSHAGCAVLPVGGSLRDILRFDGQGSDQVRHVQVELAGAEEIDHPALEHDVTAVMIDLDQKATADPDQFWGIGIVNANPFGVTLRISLVALEERVRRDQPRQVTEAVTLQEDIDMASESNHVVWLPDDVRGQFHDVVHHLVPPTYA</sequence>
<evidence type="ECO:0000313" key="1">
    <source>
        <dbReference type="EMBL" id="TSD63540.1"/>
    </source>
</evidence>
<accession>A0A554SB18</accession>
<evidence type="ECO:0000313" key="2">
    <source>
        <dbReference type="Proteomes" id="UP000316988"/>
    </source>
</evidence>
<comment type="caution">
    <text evidence="1">The sequence shown here is derived from an EMBL/GenBank/DDBJ whole genome shotgun (WGS) entry which is preliminary data.</text>
</comment>
<organism evidence="1 2">
    <name type="scientific">Aeromicrobium piscarium</name>
    <dbReference type="NCBI Taxonomy" id="2590901"/>
    <lineage>
        <taxon>Bacteria</taxon>
        <taxon>Bacillati</taxon>
        <taxon>Actinomycetota</taxon>
        <taxon>Actinomycetes</taxon>
        <taxon>Propionibacteriales</taxon>
        <taxon>Nocardioidaceae</taxon>
        <taxon>Aeromicrobium</taxon>
    </lineage>
</organism>
<dbReference type="RefSeq" id="WP_143912913.1">
    <property type="nucleotide sequence ID" value="NZ_VLNT01000005.1"/>
</dbReference>
<dbReference type="AlphaFoldDB" id="A0A554SB18"/>
<protein>
    <submittedName>
        <fullName evidence="1">Uncharacterized protein</fullName>
    </submittedName>
</protein>
<gene>
    <name evidence="1" type="ORF">FNM00_07925</name>
</gene>
<dbReference type="EMBL" id="VLNT01000005">
    <property type="protein sequence ID" value="TSD63540.1"/>
    <property type="molecule type" value="Genomic_DNA"/>
</dbReference>
<proteinExistence type="predicted"/>
<dbReference type="Proteomes" id="UP000316988">
    <property type="component" value="Unassembled WGS sequence"/>
</dbReference>
<keyword evidence="2" id="KW-1185">Reference proteome</keyword>